<comment type="caution">
    <text evidence="5">The sequence shown here is derived from an EMBL/GenBank/DDBJ whole genome shotgun (WGS) entry which is preliminary data.</text>
</comment>
<comment type="cofactor">
    <cofactor evidence="1">
        <name>Zn(2+)</name>
        <dbReference type="ChEBI" id="CHEBI:29105"/>
    </cofactor>
</comment>
<gene>
    <name evidence="5" type="primary">rps14P</name>
    <name evidence="5" type="ORF">B9J98_03625</name>
</gene>
<dbReference type="PROSITE" id="PS00527">
    <property type="entry name" value="RIBOSOMAL_S14"/>
    <property type="match status" value="1"/>
</dbReference>
<dbReference type="InterPro" id="IPR039744">
    <property type="entry name" value="RIbosomal_uS14_euk_arc"/>
</dbReference>
<keyword evidence="2" id="KW-0862">Zinc</keyword>
<dbReference type="GO" id="GO:0003735">
    <property type="term" value="F:structural constituent of ribosome"/>
    <property type="evidence" value="ECO:0007669"/>
    <property type="project" value="InterPro"/>
</dbReference>
<sequence>MKHKPPKDRKFGKGVVKCRRCGTTDGVIRKYKLYICRRCINEVGPEMGFKVYE</sequence>
<keyword evidence="4" id="KW-0687">Ribonucleoprotein</keyword>
<organism evidence="5 6">
    <name type="scientific">Candidatus Terraquivivens tikiterensis</name>
    <dbReference type="NCBI Taxonomy" id="1980982"/>
    <lineage>
        <taxon>Archaea</taxon>
        <taxon>Nitrososphaerota</taxon>
        <taxon>Candidatus Wolframiiraptoraceae</taxon>
        <taxon>Candidatus Terraquivivens</taxon>
    </lineage>
</organism>
<keyword evidence="3 5" id="KW-0689">Ribosomal protein</keyword>
<dbReference type="PANTHER" id="PTHR12010:SF2">
    <property type="entry name" value="40S RIBOSOMAL PROTEIN S29"/>
    <property type="match status" value="1"/>
</dbReference>
<dbReference type="Gene3D" id="4.10.830.10">
    <property type="entry name" value="30s Ribosomal Protein S14, Chain N"/>
    <property type="match status" value="1"/>
</dbReference>
<accession>A0A2R7Y588</accession>
<name>A0A2R7Y588_9ARCH</name>
<dbReference type="InterPro" id="IPR001209">
    <property type="entry name" value="Ribosomal_uS14"/>
</dbReference>
<dbReference type="FunFam" id="4.10.830.10:FF:000002">
    <property type="entry name" value="40S ribosomal protein S29"/>
    <property type="match status" value="1"/>
</dbReference>
<evidence type="ECO:0000256" key="1">
    <source>
        <dbReference type="ARBA" id="ARBA00001947"/>
    </source>
</evidence>
<dbReference type="GO" id="GO:0002181">
    <property type="term" value="P:cytoplasmic translation"/>
    <property type="evidence" value="ECO:0007669"/>
    <property type="project" value="TreeGrafter"/>
</dbReference>
<evidence type="ECO:0000313" key="6">
    <source>
        <dbReference type="Proteomes" id="UP000244066"/>
    </source>
</evidence>
<reference evidence="5 6" key="1">
    <citation type="submission" date="2017-04" db="EMBL/GenBank/DDBJ databases">
        <title>Draft Aigarchaeota genome from a New Zealand hot spring.</title>
        <authorList>
            <person name="Reysenbach A.-L."/>
            <person name="Donaho J.A."/>
            <person name="Gerhart J."/>
            <person name="Kelley J.F."/>
            <person name="Kouba K."/>
            <person name="Podar M."/>
            <person name="Stott M."/>
        </authorList>
    </citation>
    <scope>NUCLEOTIDE SEQUENCE [LARGE SCALE GENOMIC DNA]</scope>
    <source>
        <strain evidence="5">NZ13_MG1</strain>
    </source>
</reference>
<evidence type="ECO:0000256" key="2">
    <source>
        <dbReference type="ARBA" id="ARBA00022833"/>
    </source>
</evidence>
<dbReference type="PANTHER" id="PTHR12010">
    <property type="entry name" value="40S RIBOSOMAL PROTEIN S29"/>
    <property type="match status" value="1"/>
</dbReference>
<dbReference type="InterPro" id="IPR018271">
    <property type="entry name" value="Ribosomal_uS14_CS"/>
</dbReference>
<protein>
    <submittedName>
        <fullName evidence="5">30S ribosomal protein S14</fullName>
    </submittedName>
</protein>
<dbReference type="InterPro" id="IPR043140">
    <property type="entry name" value="Ribosomal_uS14_sf"/>
</dbReference>
<dbReference type="Proteomes" id="UP000244066">
    <property type="component" value="Unassembled WGS sequence"/>
</dbReference>
<dbReference type="GO" id="GO:0022627">
    <property type="term" value="C:cytosolic small ribosomal subunit"/>
    <property type="evidence" value="ECO:0007669"/>
    <property type="project" value="TreeGrafter"/>
</dbReference>
<dbReference type="NCBIfam" id="NF004424">
    <property type="entry name" value="PRK05766.1"/>
    <property type="match status" value="1"/>
</dbReference>
<dbReference type="GO" id="GO:0008270">
    <property type="term" value="F:zinc ion binding"/>
    <property type="evidence" value="ECO:0007669"/>
    <property type="project" value="InterPro"/>
</dbReference>
<proteinExistence type="predicted"/>
<dbReference type="Pfam" id="PF00253">
    <property type="entry name" value="Ribosomal_S14"/>
    <property type="match status" value="1"/>
</dbReference>
<dbReference type="AlphaFoldDB" id="A0A2R7Y588"/>
<evidence type="ECO:0000313" key="5">
    <source>
        <dbReference type="EMBL" id="PUA32680.1"/>
    </source>
</evidence>
<evidence type="ECO:0000256" key="4">
    <source>
        <dbReference type="ARBA" id="ARBA00023274"/>
    </source>
</evidence>
<evidence type="ECO:0000256" key="3">
    <source>
        <dbReference type="ARBA" id="ARBA00022980"/>
    </source>
</evidence>
<dbReference type="EMBL" id="NDWU01000007">
    <property type="protein sequence ID" value="PUA32680.1"/>
    <property type="molecule type" value="Genomic_DNA"/>
</dbReference>